<sequence>MRVTKDYNTKREKQVIIQQMNLTGFTLVEEQLYFNGKHLIFDDGKPIVVRDPLAEIDDIKKTIAIIESKIAVAPIF</sequence>
<organism evidence="1">
    <name type="scientific">viral metagenome</name>
    <dbReference type="NCBI Taxonomy" id="1070528"/>
    <lineage>
        <taxon>unclassified sequences</taxon>
        <taxon>metagenomes</taxon>
        <taxon>organismal metagenomes</taxon>
    </lineage>
</organism>
<evidence type="ECO:0000313" key="1">
    <source>
        <dbReference type="EMBL" id="QJA95713.1"/>
    </source>
</evidence>
<dbReference type="EMBL" id="MT143337">
    <property type="protein sequence ID" value="QJA95713.1"/>
    <property type="molecule type" value="Genomic_DNA"/>
</dbReference>
<protein>
    <submittedName>
        <fullName evidence="1">Uncharacterized protein</fullName>
    </submittedName>
</protein>
<name>A0A6M3LMC1_9ZZZZ</name>
<gene>
    <name evidence="1" type="ORF">MM415B05215_0008</name>
</gene>
<proteinExistence type="predicted"/>
<reference evidence="1" key="1">
    <citation type="submission" date="2020-03" db="EMBL/GenBank/DDBJ databases">
        <title>The deep terrestrial virosphere.</title>
        <authorList>
            <person name="Holmfeldt K."/>
            <person name="Nilsson E."/>
            <person name="Simone D."/>
            <person name="Lopez-Fernandez M."/>
            <person name="Wu X."/>
            <person name="de Brujin I."/>
            <person name="Lundin D."/>
            <person name="Andersson A."/>
            <person name="Bertilsson S."/>
            <person name="Dopson M."/>
        </authorList>
    </citation>
    <scope>NUCLEOTIDE SEQUENCE</scope>
    <source>
        <strain evidence="1">MM415B05215</strain>
    </source>
</reference>
<dbReference type="AlphaFoldDB" id="A0A6M3LMC1"/>
<accession>A0A6M3LMC1</accession>